<comment type="caution">
    <text evidence="2">The sequence shown here is derived from an EMBL/GenBank/DDBJ whole genome shotgun (WGS) entry which is preliminary data.</text>
</comment>
<accession>A0AAV5GE41</accession>
<feature type="chain" id="PRO_5043641144" evidence="1">
    <location>
        <begin position="25"/>
        <end position="166"/>
    </location>
</feature>
<sequence>MLTSTLLAVASAAFALSAPSGGKGYDDYGYGGDGLISVGNFNEKAAKAAVTLKEICYRNLYADVQDFAVKSNKEVLIKDSKNLDVFLRDGLKKDVNDQEFYYEEFCYKQFGVKEHNSKVSADSVLVGLKERDLGGLDGGLGSYGGVGVGSSSFSGVGGGLGGIYKA</sequence>
<organism evidence="2 3">
    <name type="scientific">Rhodotorula paludigena</name>
    <dbReference type="NCBI Taxonomy" id="86838"/>
    <lineage>
        <taxon>Eukaryota</taxon>
        <taxon>Fungi</taxon>
        <taxon>Dikarya</taxon>
        <taxon>Basidiomycota</taxon>
        <taxon>Pucciniomycotina</taxon>
        <taxon>Microbotryomycetes</taxon>
        <taxon>Sporidiobolales</taxon>
        <taxon>Sporidiobolaceae</taxon>
        <taxon>Rhodotorula</taxon>
    </lineage>
</organism>
<keyword evidence="3" id="KW-1185">Reference proteome</keyword>
<keyword evidence="1" id="KW-0732">Signal</keyword>
<evidence type="ECO:0000313" key="2">
    <source>
        <dbReference type="EMBL" id="GJN88154.1"/>
    </source>
</evidence>
<proteinExistence type="predicted"/>
<feature type="signal peptide" evidence="1">
    <location>
        <begin position="1"/>
        <end position="24"/>
    </location>
</feature>
<reference evidence="2 3" key="1">
    <citation type="submission" date="2021-12" db="EMBL/GenBank/DDBJ databases">
        <title>High titer production of polyol ester of fatty acids by Rhodotorula paludigena BS15 towards product separation-free biomass refinery.</title>
        <authorList>
            <person name="Mano J."/>
            <person name="Ono H."/>
            <person name="Tanaka T."/>
            <person name="Naito K."/>
            <person name="Sushida H."/>
            <person name="Ike M."/>
            <person name="Tokuyasu K."/>
            <person name="Kitaoka M."/>
        </authorList>
    </citation>
    <scope>NUCLEOTIDE SEQUENCE [LARGE SCALE GENOMIC DNA]</scope>
    <source>
        <strain evidence="2 3">BS15</strain>
    </source>
</reference>
<protein>
    <submittedName>
        <fullName evidence="2">Uncharacterized protein</fullName>
    </submittedName>
</protein>
<evidence type="ECO:0000256" key="1">
    <source>
        <dbReference type="SAM" id="SignalP"/>
    </source>
</evidence>
<dbReference type="EMBL" id="BQKY01000002">
    <property type="protein sequence ID" value="GJN88154.1"/>
    <property type="molecule type" value="Genomic_DNA"/>
</dbReference>
<dbReference type="AlphaFoldDB" id="A0AAV5GE41"/>
<dbReference type="Proteomes" id="UP001342314">
    <property type="component" value="Unassembled WGS sequence"/>
</dbReference>
<evidence type="ECO:0000313" key="3">
    <source>
        <dbReference type="Proteomes" id="UP001342314"/>
    </source>
</evidence>
<gene>
    <name evidence="2" type="ORF">Rhopal_001111-T1</name>
</gene>
<name>A0AAV5GE41_9BASI</name>